<feature type="domain" description="BHLH" evidence="5">
    <location>
        <begin position="44"/>
        <end position="94"/>
    </location>
</feature>
<dbReference type="SUPFAM" id="SSF47459">
    <property type="entry name" value="HLH, helix-loop-helix DNA-binding domain"/>
    <property type="match status" value="1"/>
</dbReference>
<feature type="region of interest" description="Disordered" evidence="4">
    <location>
        <begin position="1"/>
        <end position="58"/>
    </location>
</feature>
<dbReference type="InterPro" id="IPR011598">
    <property type="entry name" value="bHLH_dom"/>
</dbReference>
<keyword evidence="2" id="KW-0805">Transcription regulation</keyword>
<evidence type="ECO:0000313" key="6">
    <source>
        <dbReference type="EMBL" id="ONK55021.1"/>
    </source>
</evidence>
<evidence type="ECO:0000313" key="7">
    <source>
        <dbReference type="Proteomes" id="UP000243459"/>
    </source>
</evidence>
<dbReference type="Gene3D" id="4.10.280.10">
    <property type="entry name" value="Helix-loop-helix DNA-binding domain"/>
    <property type="match status" value="1"/>
</dbReference>
<feature type="compositionally biased region" description="Basic and acidic residues" evidence="4">
    <location>
        <begin position="15"/>
        <end position="37"/>
    </location>
</feature>
<reference evidence="7" key="1">
    <citation type="journal article" date="2017" name="Nat. Commun.">
        <title>The asparagus genome sheds light on the origin and evolution of a young Y chromosome.</title>
        <authorList>
            <person name="Harkess A."/>
            <person name="Zhou J."/>
            <person name="Xu C."/>
            <person name="Bowers J.E."/>
            <person name="Van der Hulst R."/>
            <person name="Ayyampalayam S."/>
            <person name="Mercati F."/>
            <person name="Riccardi P."/>
            <person name="McKain M.R."/>
            <person name="Kakrana A."/>
            <person name="Tang H."/>
            <person name="Ray J."/>
            <person name="Groenendijk J."/>
            <person name="Arikit S."/>
            <person name="Mathioni S.M."/>
            <person name="Nakano M."/>
            <person name="Shan H."/>
            <person name="Telgmann-Rauber A."/>
            <person name="Kanno A."/>
            <person name="Yue Z."/>
            <person name="Chen H."/>
            <person name="Li W."/>
            <person name="Chen Y."/>
            <person name="Xu X."/>
            <person name="Zhang Y."/>
            <person name="Luo S."/>
            <person name="Chen H."/>
            <person name="Gao J."/>
            <person name="Mao Z."/>
            <person name="Pires J.C."/>
            <person name="Luo M."/>
            <person name="Kudrna D."/>
            <person name="Wing R.A."/>
            <person name="Meyers B.C."/>
            <person name="Yi K."/>
            <person name="Kong H."/>
            <person name="Lavrijsen P."/>
            <person name="Sunseri F."/>
            <person name="Falavigna A."/>
            <person name="Ye Y."/>
            <person name="Leebens-Mack J.H."/>
            <person name="Chen G."/>
        </authorList>
    </citation>
    <scope>NUCLEOTIDE SEQUENCE [LARGE SCALE GENOMIC DNA]</scope>
    <source>
        <strain evidence="7">cv. DH0086</strain>
    </source>
</reference>
<dbReference type="GO" id="GO:0046983">
    <property type="term" value="F:protein dimerization activity"/>
    <property type="evidence" value="ECO:0007669"/>
    <property type="project" value="InterPro"/>
</dbReference>
<proteinExistence type="inferred from homology"/>
<protein>
    <recommendedName>
        <fullName evidence="5">BHLH domain-containing protein</fullName>
    </recommendedName>
</protein>
<dbReference type="InterPro" id="IPR036638">
    <property type="entry name" value="HLH_DNA-bd_sf"/>
</dbReference>
<dbReference type="GO" id="GO:0006351">
    <property type="term" value="P:DNA-templated transcription"/>
    <property type="evidence" value="ECO:0007669"/>
    <property type="project" value="InterPro"/>
</dbReference>
<dbReference type="PANTHER" id="PTHR46412">
    <property type="entry name" value="BES1-INTERACTING MYC-LIKE PROTEIN"/>
    <property type="match status" value="1"/>
</dbReference>
<evidence type="ECO:0000256" key="4">
    <source>
        <dbReference type="SAM" id="MobiDB-lite"/>
    </source>
</evidence>
<accession>A0A1R3L5X5</accession>
<keyword evidence="7" id="KW-1185">Reference proteome</keyword>
<dbReference type="PANTHER" id="PTHR46412:SF6">
    <property type="entry name" value="TRANSCRIPTION FACTOR BIM2"/>
    <property type="match status" value="1"/>
</dbReference>
<dbReference type="AlphaFoldDB" id="A0A1R3L5X5"/>
<evidence type="ECO:0000256" key="3">
    <source>
        <dbReference type="ARBA" id="ARBA00023163"/>
    </source>
</evidence>
<evidence type="ECO:0000256" key="1">
    <source>
        <dbReference type="ARBA" id="ARBA00005510"/>
    </source>
</evidence>
<comment type="similarity">
    <text evidence="1">Belongs to the bHLH protein family.</text>
</comment>
<dbReference type="OMA" id="EQVNNEC"/>
<dbReference type="OrthoDB" id="690068at2759"/>
<dbReference type="Pfam" id="PF00010">
    <property type="entry name" value="HLH"/>
    <property type="match status" value="1"/>
</dbReference>
<sequence length="299" mass="33576">MEILSRSSEEDEDEYLRREGSSQRGDFTVRFDGKNAEQKQQLLTPRSKHSATEQRRRSKINDRFQILRDLIPHSDQKRDKASFLLEVIEYIRFLQEKVQKYESYPDMPWVKTFFRSLWKNARNNTQGAGDGHASGYMYSGNDNNISVAPGMLSNMQNPVEPEVSLQRLLSDSNNAASQSQWLRPTCPADDTVNNEMLNGQEELMIDEGTISVSHSYSQGLLATLTQSLESSGLDLSQASISVQISLGKRAKRPAATSTSSAKDLDDPSSGNRAMARSMIGSSGEDYEQASKRHKMHNNS</sequence>
<organism evidence="6 7">
    <name type="scientific">Asparagus officinalis</name>
    <name type="common">Garden asparagus</name>
    <dbReference type="NCBI Taxonomy" id="4686"/>
    <lineage>
        <taxon>Eukaryota</taxon>
        <taxon>Viridiplantae</taxon>
        <taxon>Streptophyta</taxon>
        <taxon>Embryophyta</taxon>
        <taxon>Tracheophyta</taxon>
        <taxon>Spermatophyta</taxon>
        <taxon>Magnoliopsida</taxon>
        <taxon>Liliopsida</taxon>
        <taxon>Asparagales</taxon>
        <taxon>Asparagaceae</taxon>
        <taxon>Asparagoideae</taxon>
        <taxon>Asparagus</taxon>
    </lineage>
</organism>
<evidence type="ECO:0000259" key="5">
    <source>
        <dbReference type="PROSITE" id="PS50888"/>
    </source>
</evidence>
<dbReference type="Gramene" id="ONK55021">
    <property type="protein sequence ID" value="ONK55021"/>
    <property type="gene ID" value="A4U43_UnF8520"/>
</dbReference>
<dbReference type="GO" id="GO:0003700">
    <property type="term" value="F:DNA-binding transcription factor activity"/>
    <property type="evidence" value="ECO:0007669"/>
    <property type="project" value="InterPro"/>
</dbReference>
<keyword evidence="3" id="KW-0804">Transcription</keyword>
<dbReference type="InterPro" id="IPR044295">
    <property type="entry name" value="BIM1/2/3"/>
</dbReference>
<dbReference type="EMBL" id="KV863860">
    <property type="protein sequence ID" value="ONK55021.1"/>
    <property type="molecule type" value="Genomic_DNA"/>
</dbReference>
<evidence type="ECO:0000256" key="2">
    <source>
        <dbReference type="ARBA" id="ARBA00023015"/>
    </source>
</evidence>
<dbReference type="Proteomes" id="UP000243459">
    <property type="component" value="Unassembled WGS sequence"/>
</dbReference>
<dbReference type="CDD" id="cd11453">
    <property type="entry name" value="bHLH_AtBIM_like"/>
    <property type="match status" value="1"/>
</dbReference>
<feature type="region of interest" description="Disordered" evidence="4">
    <location>
        <begin position="246"/>
        <end position="299"/>
    </location>
</feature>
<gene>
    <name evidence="6" type="ORF">A4U43_UnF8520</name>
</gene>
<dbReference type="PROSITE" id="PS50888">
    <property type="entry name" value="BHLH"/>
    <property type="match status" value="1"/>
</dbReference>
<dbReference type="SMART" id="SM00353">
    <property type="entry name" value="HLH"/>
    <property type="match status" value="1"/>
</dbReference>
<name>A0A1R3L5X5_ASPOF</name>